<dbReference type="EMBL" id="JAFEMO010000004">
    <property type="protein sequence ID" value="KAH7571838.1"/>
    <property type="molecule type" value="Genomic_DNA"/>
</dbReference>
<evidence type="ECO:0000313" key="2">
    <source>
        <dbReference type="Proteomes" id="UP000827721"/>
    </source>
</evidence>
<gene>
    <name evidence="1" type="ORF">JRO89_XS04G0153800</name>
</gene>
<sequence length="188" mass="20643">MSENAHSDAKALDLLNELENILESDPLIDEVGFVHPSQFATLKEVAGCAVSSQDVSDHESTNFWIRDHKLGISTQVLLPLYKAAKHAFMAALREYKTSGNLPGKSGDDTLESEVMTHSKALLMLSCDFGTAWNSSSVLSYAPKSERAWSHSKSPSLIELISREAKSKRPKEIAEPGMSRKVLPLELFG</sequence>
<reference evidence="1 2" key="1">
    <citation type="submission" date="2021-02" db="EMBL/GenBank/DDBJ databases">
        <title>Plant Genome Project.</title>
        <authorList>
            <person name="Zhang R.-G."/>
        </authorList>
    </citation>
    <scope>NUCLEOTIDE SEQUENCE [LARGE SCALE GENOMIC DNA]</scope>
    <source>
        <tissue evidence="1">Leaves</tissue>
    </source>
</reference>
<accession>A0ABQ8I5L0</accession>
<name>A0ABQ8I5L0_9ROSI</name>
<comment type="caution">
    <text evidence="1">The sequence shown here is derived from an EMBL/GenBank/DDBJ whole genome shotgun (WGS) entry which is preliminary data.</text>
</comment>
<organism evidence="1 2">
    <name type="scientific">Xanthoceras sorbifolium</name>
    <dbReference type="NCBI Taxonomy" id="99658"/>
    <lineage>
        <taxon>Eukaryota</taxon>
        <taxon>Viridiplantae</taxon>
        <taxon>Streptophyta</taxon>
        <taxon>Embryophyta</taxon>
        <taxon>Tracheophyta</taxon>
        <taxon>Spermatophyta</taxon>
        <taxon>Magnoliopsida</taxon>
        <taxon>eudicotyledons</taxon>
        <taxon>Gunneridae</taxon>
        <taxon>Pentapetalae</taxon>
        <taxon>rosids</taxon>
        <taxon>malvids</taxon>
        <taxon>Sapindales</taxon>
        <taxon>Sapindaceae</taxon>
        <taxon>Xanthoceroideae</taxon>
        <taxon>Xanthoceras</taxon>
    </lineage>
</organism>
<protein>
    <submittedName>
        <fullName evidence="1">Uncharacterized protein</fullName>
    </submittedName>
</protein>
<evidence type="ECO:0000313" key="1">
    <source>
        <dbReference type="EMBL" id="KAH7571838.1"/>
    </source>
</evidence>
<dbReference type="Proteomes" id="UP000827721">
    <property type="component" value="Unassembled WGS sequence"/>
</dbReference>
<keyword evidence="2" id="KW-1185">Reference proteome</keyword>
<proteinExistence type="predicted"/>